<proteinExistence type="predicted"/>
<dbReference type="InterPro" id="IPR041578">
    <property type="entry name" value="PIN_8"/>
</dbReference>
<dbReference type="Pfam" id="PF18476">
    <property type="entry name" value="PIN_8"/>
    <property type="match status" value="1"/>
</dbReference>
<dbReference type="EMBL" id="JAXCLA010000003">
    <property type="protein sequence ID" value="MDY0744775.1"/>
    <property type="molecule type" value="Genomic_DNA"/>
</dbReference>
<keyword evidence="3" id="KW-1185">Reference proteome</keyword>
<organism evidence="2 3">
    <name type="scientific">Roseateles agri</name>
    <dbReference type="NCBI Taxonomy" id="3098619"/>
    <lineage>
        <taxon>Bacteria</taxon>
        <taxon>Pseudomonadati</taxon>
        <taxon>Pseudomonadota</taxon>
        <taxon>Betaproteobacteria</taxon>
        <taxon>Burkholderiales</taxon>
        <taxon>Sphaerotilaceae</taxon>
        <taxon>Roseateles</taxon>
    </lineage>
</organism>
<accession>A0ABU5DES5</accession>
<reference evidence="2 3" key="1">
    <citation type="submission" date="2023-11" db="EMBL/GenBank/DDBJ databases">
        <title>Paucibacter sp. nov., isolated from fresh soil in Korea.</title>
        <authorList>
            <person name="Le N.T.T."/>
        </authorList>
    </citation>
    <scope>NUCLEOTIDE SEQUENCE [LARGE SCALE GENOMIC DNA]</scope>
    <source>
        <strain evidence="2 3">R3-3</strain>
    </source>
</reference>
<evidence type="ECO:0000313" key="3">
    <source>
        <dbReference type="Proteomes" id="UP001285263"/>
    </source>
</evidence>
<comment type="caution">
    <text evidence="2">The sequence shown here is derived from an EMBL/GenBank/DDBJ whole genome shotgun (WGS) entry which is preliminary data.</text>
</comment>
<feature type="domain" description="PIN like" evidence="1">
    <location>
        <begin position="24"/>
        <end position="241"/>
    </location>
</feature>
<dbReference type="Proteomes" id="UP001285263">
    <property type="component" value="Unassembled WGS sequence"/>
</dbReference>
<evidence type="ECO:0000259" key="1">
    <source>
        <dbReference type="Pfam" id="PF18476"/>
    </source>
</evidence>
<sequence length="396" mass="45189">MRSLFPCQFRPNAEELDKLWNTCIFVVDANVLLNLYRYSVDTRQALQHALTSVQTRLFIPHQAAKEFLKHRLGVTAGQASEYATAIRSLQDLMSALSNTKKHPFLPEAELPKFLSHAKEVVAHLETQKAALHNRLTNDEILDYVQETFEGRTGQPFTDAELTALAAEGATRYQNQVPPGYKDGKKDTSTDPYKKYGDLIVWKQLIAQAKAEEKPVVFITDDQKEDWWLEQSGRKIGPRIELREEFLSEVQAGFWMYTVDKFVEMSARRSNTKVSSDAIAEIIEVRQHDWEYNDSFEAFMSIPREELLERLAGVEYSAEAEGGRIVGVNAFVDGHLKNVGYDPDYSYHVLEQLEVEGLVEIYEHDMDGKEPPIRAVRLVRHPRQVGRPHRAVGALVN</sequence>
<protein>
    <submittedName>
        <fullName evidence="2">PIN domain-containing protein</fullName>
    </submittedName>
</protein>
<gene>
    <name evidence="2" type="ORF">SNE35_09660</name>
</gene>
<name>A0ABU5DES5_9BURK</name>
<dbReference type="RefSeq" id="WP_320422687.1">
    <property type="nucleotide sequence ID" value="NZ_JAXCLA010000003.1"/>
</dbReference>
<evidence type="ECO:0000313" key="2">
    <source>
        <dbReference type="EMBL" id="MDY0744775.1"/>
    </source>
</evidence>